<organism evidence="9 10">
    <name type="scientific">Artemisia annua</name>
    <name type="common">Sweet wormwood</name>
    <dbReference type="NCBI Taxonomy" id="35608"/>
    <lineage>
        <taxon>Eukaryota</taxon>
        <taxon>Viridiplantae</taxon>
        <taxon>Streptophyta</taxon>
        <taxon>Embryophyta</taxon>
        <taxon>Tracheophyta</taxon>
        <taxon>Spermatophyta</taxon>
        <taxon>Magnoliopsida</taxon>
        <taxon>eudicotyledons</taxon>
        <taxon>Gunneridae</taxon>
        <taxon>Pentapetalae</taxon>
        <taxon>asterids</taxon>
        <taxon>campanulids</taxon>
        <taxon>Asterales</taxon>
        <taxon>Asteraceae</taxon>
        <taxon>Asteroideae</taxon>
        <taxon>Anthemideae</taxon>
        <taxon>Artemisiinae</taxon>
        <taxon>Artemisia</taxon>
    </lineage>
</organism>
<gene>
    <name evidence="9" type="ORF">CTI12_AA602540</name>
</gene>
<dbReference type="CDD" id="cd16664">
    <property type="entry name" value="RING-Ubox_PUB"/>
    <property type="match status" value="1"/>
</dbReference>
<dbReference type="GO" id="GO:0061630">
    <property type="term" value="F:ubiquitin protein ligase activity"/>
    <property type="evidence" value="ECO:0007669"/>
    <property type="project" value="UniProtKB-EC"/>
</dbReference>
<name>A0A2U1KDP0_ARTAN</name>
<evidence type="ECO:0000256" key="5">
    <source>
        <dbReference type="ARBA" id="ARBA00022737"/>
    </source>
</evidence>
<dbReference type="FunFam" id="3.30.40.10:FF:000114">
    <property type="entry name" value="RING-type E3 ubiquitin transferase"/>
    <property type="match status" value="1"/>
</dbReference>
<dbReference type="SUPFAM" id="SSF57850">
    <property type="entry name" value="RING/U-box"/>
    <property type="match status" value="1"/>
</dbReference>
<dbReference type="OrthoDB" id="10064100at2759"/>
<feature type="region of interest" description="Disordered" evidence="7">
    <location>
        <begin position="1"/>
        <end position="21"/>
    </location>
</feature>
<accession>A0A2U1KDP0</accession>
<dbReference type="EMBL" id="PKPP01021228">
    <property type="protein sequence ID" value="PWA34889.1"/>
    <property type="molecule type" value="Genomic_DNA"/>
</dbReference>
<dbReference type="STRING" id="35608.A0A2U1KDP0"/>
<dbReference type="PANTHER" id="PTHR23315:SF224">
    <property type="entry name" value="U-BOX DOMAIN-CONTAINING PROTEIN 1"/>
    <property type="match status" value="1"/>
</dbReference>
<dbReference type="PROSITE" id="PS51698">
    <property type="entry name" value="U_BOX"/>
    <property type="match status" value="1"/>
</dbReference>
<evidence type="ECO:0000256" key="1">
    <source>
        <dbReference type="ARBA" id="ARBA00000900"/>
    </source>
</evidence>
<protein>
    <recommendedName>
        <fullName evidence="3">RING-type E3 ubiquitin transferase</fullName>
        <ecNumber evidence="3">2.3.2.27</ecNumber>
    </recommendedName>
</protein>
<keyword evidence="10" id="KW-1185">Reference proteome</keyword>
<comment type="caution">
    <text evidence="9">The sequence shown here is derived from an EMBL/GenBank/DDBJ whole genome shotgun (WGS) entry which is preliminary data.</text>
</comment>
<evidence type="ECO:0000256" key="4">
    <source>
        <dbReference type="ARBA" id="ARBA00022679"/>
    </source>
</evidence>
<evidence type="ECO:0000256" key="3">
    <source>
        <dbReference type="ARBA" id="ARBA00012483"/>
    </source>
</evidence>
<dbReference type="GO" id="GO:0016567">
    <property type="term" value="P:protein ubiquitination"/>
    <property type="evidence" value="ECO:0007669"/>
    <property type="project" value="UniProtKB-UniPathway"/>
</dbReference>
<reference evidence="9 10" key="1">
    <citation type="journal article" date="2018" name="Mol. Plant">
        <title>The genome of Artemisia annua provides insight into the evolution of Asteraceae family and artemisinin biosynthesis.</title>
        <authorList>
            <person name="Shen Q."/>
            <person name="Zhang L."/>
            <person name="Liao Z."/>
            <person name="Wang S."/>
            <person name="Yan T."/>
            <person name="Shi P."/>
            <person name="Liu M."/>
            <person name="Fu X."/>
            <person name="Pan Q."/>
            <person name="Wang Y."/>
            <person name="Lv Z."/>
            <person name="Lu X."/>
            <person name="Zhang F."/>
            <person name="Jiang W."/>
            <person name="Ma Y."/>
            <person name="Chen M."/>
            <person name="Hao X."/>
            <person name="Li L."/>
            <person name="Tang Y."/>
            <person name="Lv G."/>
            <person name="Zhou Y."/>
            <person name="Sun X."/>
            <person name="Brodelius P.E."/>
            <person name="Rose J.K.C."/>
            <person name="Tang K."/>
        </authorList>
    </citation>
    <scope>NUCLEOTIDE SEQUENCE [LARGE SCALE GENOMIC DNA]</scope>
    <source>
        <strain evidence="10">cv. Huhao1</strain>
        <tissue evidence="9">Leaf</tissue>
    </source>
</reference>
<feature type="domain" description="U-box" evidence="8">
    <location>
        <begin position="20"/>
        <end position="94"/>
    </location>
</feature>
<dbReference type="InterPro" id="IPR003613">
    <property type="entry name" value="Ubox_domain"/>
</dbReference>
<evidence type="ECO:0000256" key="7">
    <source>
        <dbReference type="SAM" id="MobiDB-lite"/>
    </source>
</evidence>
<dbReference type="EC" id="2.3.2.27" evidence="3"/>
<dbReference type="SMART" id="SM00504">
    <property type="entry name" value="Ubox"/>
    <property type="match status" value="1"/>
</dbReference>
<evidence type="ECO:0000313" key="10">
    <source>
        <dbReference type="Proteomes" id="UP000245207"/>
    </source>
</evidence>
<keyword evidence="6" id="KW-0833">Ubl conjugation pathway</keyword>
<evidence type="ECO:0000259" key="8">
    <source>
        <dbReference type="PROSITE" id="PS51698"/>
    </source>
</evidence>
<dbReference type="UniPathway" id="UPA00143"/>
<evidence type="ECO:0000256" key="6">
    <source>
        <dbReference type="ARBA" id="ARBA00022786"/>
    </source>
</evidence>
<dbReference type="PANTHER" id="PTHR23315">
    <property type="entry name" value="U BOX DOMAIN-CONTAINING"/>
    <property type="match status" value="1"/>
</dbReference>
<dbReference type="Pfam" id="PF04564">
    <property type="entry name" value="U-box"/>
    <property type="match status" value="1"/>
</dbReference>
<sequence length="164" mass="18649">MKKRFRSSRLKPRSKQEQGAYRDEYRCPISLDLMRDPVIVASGRTYDRVSIAQWINSGHRTYPKSGQRLIHMALIPNYALKSLIHQFCQENNIPLTGPETLCSSSCNLERSPSMKRKLPQKAVDYISATKVAMDAVKLIAEFLVGKLAIGSIDIQRQAAYVYML</sequence>
<dbReference type="Proteomes" id="UP000245207">
    <property type="component" value="Unassembled WGS sequence"/>
</dbReference>
<keyword evidence="4" id="KW-0808">Transferase</keyword>
<comment type="catalytic activity">
    <reaction evidence="1">
        <text>S-ubiquitinyl-[E2 ubiquitin-conjugating enzyme]-L-cysteine + [acceptor protein]-L-lysine = [E2 ubiquitin-conjugating enzyme]-L-cysteine + N(6)-ubiquitinyl-[acceptor protein]-L-lysine.</text>
        <dbReference type="EC" id="2.3.2.27"/>
    </reaction>
</comment>
<dbReference type="InterPro" id="IPR013083">
    <property type="entry name" value="Znf_RING/FYVE/PHD"/>
</dbReference>
<dbReference type="InterPro" id="IPR045210">
    <property type="entry name" value="RING-Ubox_PUB"/>
</dbReference>
<dbReference type="AlphaFoldDB" id="A0A2U1KDP0"/>
<comment type="pathway">
    <text evidence="2">Protein modification; protein ubiquitination.</text>
</comment>
<dbReference type="Gene3D" id="3.30.40.10">
    <property type="entry name" value="Zinc/RING finger domain, C3HC4 (zinc finger)"/>
    <property type="match status" value="1"/>
</dbReference>
<proteinExistence type="predicted"/>
<feature type="compositionally biased region" description="Basic residues" evidence="7">
    <location>
        <begin position="1"/>
        <end position="13"/>
    </location>
</feature>
<evidence type="ECO:0000256" key="2">
    <source>
        <dbReference type="ARBA" id="ARBA00004906"/>
    </source>
</evidence>
<keyword evidence="5" id="KW-0677">Repeat</keyword>
<evidence type="ECO:0000313" key="9">
    <source>
        <dbReference type="EMBL" id="PWA34889.1"/>
    </source>
</evidence>